<keyword evidence="1" id="KW-0963">Cytoplasm</keyword>
<evidence type="ECO:0000256" key="2">
    <source>
        <dbReference type="ARBA" id="ARBA00022517"/>
    </source>
</evidence>
<evidence type="ECO:0000259" key="7">
    <source>
        <dbReference type="Pfam" id="PF04034"/>
    </source>
</evidence>
<proteinExistence type="predicted"/>
<evidence type="ECO:0000313" key="8">
    <source>
        <dbReference type="EMBL" id="RVW55131.1"/>
    </source>
</evidence>
<feature type="compositionally biased region" description="Low complexity" evidence="6">
    <location>
        <begin position="348"/>
        <end position="358"/>
    </location>
</feature>
<keyword evidence="2" id="KW-0690">Ribosome biogenesis</keyword>
<keyword evidence="4" id="KW-0808">Transferase</keyword>
<evidence type="ECO:0000256" key="3">
    <source>
        <dbReference type="ARBA" id="ARBA00022552"/>
    </source>
</evidence>
<evidence type="ECO:0000256" key="5">
    <source>
        <dbReference type="ARBA" id="ARBA00022691"/>
    </source>
</evidence>
<evidence type="ECO:0000256" key="6">
    <source>
        <dbReference type="SAM" id="MobiDB-lite"/>
    </source>
</evidence>
<comment type="caution">
    <text evidence="8">The sequence shown here is derived from an EMBL/GenBank/DDBJ whole genome shotgun (WGS) entry which is preliminary data.</text>
</comment>
<dbReference type="Proteomes" id="UP000288805">
    <property type="component" value="Unassembled WGS sequence"/>
</dbReference>
<dbReference type="PANTHER" id="PTHR20426">
    <property type="entry name" value="RIBOSOME BIOGENESIS PROTEIN TSR3 HOMOLOG"/>
    <property type="match status" value="1"/>
</dbReference>
<evidence type="ECO:0000313" key="9">
    <source>
        <dbReference type="Proteomes" id="UP000288805"/>
    </source>
</evidence>
<accession>A0A438F588</accession>
<evidence type="ECO:0000256" key="4">
    <source>
        <dbReference type="ARBA" id="ARBA00022679"/>
    </source>
</evidence>
<gene>
    <name evidence="8" type="ORF">CK203_066922</name>
</gene>
<organism evidence="8 9">
    <name type="scientific">Vitis vinifera</name>
    <name type="common">Grape</name>
    <dbReference type="NCBI Taxonomy" id="29760"/>
    <lineage>
        <taxon>Eukaryota</taxon>
        <taxon>Viridiplantae</taxon>
        <taxon>Streptophyta</taxon>
        <taxon>Embryophyta</taxon>
        <taxon>Tracheophyta</taxon>
        <taxon>Spermatophyta</taxon>
        <taxon>Magnoliopsida</taxon>
        <taxon>eudicotyledons</taxon>
        <taxon>Gunneridae</taxon>
        <taxon>Pentapetalae</taxon>
        <taxon>rosids</taxon>
        <taxon>Vitales</taxon>
        <taxon>Vitaceae</taxon>
        <taxon>Viteae</taxon>
        <taxon>Vitis</taxon>
    </lineage>
</organism>
<keyword evidence="3" id="KW-0698">rRNA processing</keyword>
<keyword evidence="5" id="KW-0949">S-adenosyl-L-methionine</keyword>
<feature type="domain" description="16S/18S rRNA aminocarboxypropyltransferase Tsr3 C-terminal" evidence="7">
    <location>
        <begin position="30"/>
        <end position="67"/>
    </location>
</feature>
<dbReference type="EMBL" id="QGNW01001119">
    <property type="protein sequence ID" value="RVW55131.1"/>
    <property type="molecule type" value="Genomic_DNA"/>
</dbReference>
<feature type="region of interest" description="Disordered" evidence="6">
    <location>
        <begin position="341"/>
        <end position="368"/>
    </location>
</feature>
<name>A0A438F588_VITVI</name>
<reference evidence="8 9" key="1">
    <citation type="journal article" date="2018" name="PLoS Genet.">
        <title>Population sequencing reveals clonal diversity and ancestral inbreeding in the grapevine cultivar Chardonnay.</title>
        <authorList>
            <person name="Roach M.J."/>
            <person name="Johnson D.L."/>
            <person name="Bohlmann J."/>
            <person name="van Vuuren H.J."/>
            <person name="Jones S.J."/>
            <person name="Pretorius I.S."/>
            <person name="Schmidt S.A."/>
            <person name="Borneman A.R."/>
        </authorList>
    </citation>
    <scope>NUCLEOTIDE SEQUENCE [LARGE SCALE GENOMIC DNA]</scope>
    <source>
        <strain evidence="9">cv. Chardonnay</strain>
        <tissue evidence="8">Leaf</tissue>
    </source>
</reference>
<evidence type="ECO:0000256" key="1">
    <source>
        <dbReference type="ARBA" id="ARBA00022490"/>
    </source>
</evidence>
<feature type="domain" description="16S/18S rRNA aminocarboxypropyltransferase Tsr3 C-terminal" evidence="7">
    <location>
        <begin position="141"/>
        <end position="188"/>
    </location>
</feature>
<protein>
    <recommendedName>
        <fullName evidence="7">16S/18S rRNA aminocarboxypropyltransferase Tsr3 C-terminal domain-containing protein</fullName>
    </recommendedName>
</protein>
<sequence>MCSPVISEWNCHIPFVYLRACLHNRKLCGIAVPWLVAANPVNYGRPCELSCVEALSAALFICCNKDSGSPCKLAGFLLEQPLLHYANPYLHDSIRTSLHGWHLGCASSFSFRQFVNLLEGCTLAYSSLAVYCSVILLAHSCGEEETANLLLGKFKWGHAFLSLNRELLKAYSKCENGAEIISVQNAWLSQQRLQVQKALPDDEGTSSELSRKCLFIIGHNLATLGSSVGQALGLLPNGHQFESPQGHWRFTRSLTSGPRGISRGARVIVAIFLSLILAATKVLQLALLNQLNLLSISNCSCFVVLQEQACHLKMMMKAHAMILKTGFHLLKKNLNHLNLEESDSEDGLPPLEKNLNHLNLEKGDEESE</sequence>
<dbReference type="GO" id="GO:0106388">
    <property type="term" value="F:rRNA small subunit aminocarboxypropyltransferase activity"/>
    <property type="evidence" value="ECO:0007669"/>
    <property type="project" value="InterPro"/>
</dbReference>
<dbReference type="PANTHER" id="PTHR20426:SF0">
    <property type="entry name" value="18S RRNA AMINOCARBOXYPROPYLTRANSFERASE"/>
    <property type="match status" value="1"/>
</dbReference>
<dbReference type="Pfam" id="PF04034">
    <property type="entry name" value="Ribo_biogen_C"/>
    <property type="match status" value="2"/>
</dbReference>
<dbReference type="OrthoDB" id="10531107at2759"/>
<dbReference type="GO" id="GO:0006364">
    <property type="term" value="P:rRNA processing"/>
    <property type="evidence" value="ECO:0007669"/>
    <property type="project" value="UniProtKB-KW"/>
</dbReference>
<dbReference type="InterPro" id="IPR007177">
    <property type="entry name" value="Tsr3_C"/>
</dbReference>
<dbReference type="InterPro" id="IPR022968">
    <property type="entry name" value="Tsr3-like"/>
</dbReference>
<dbReference type="AlphaFoldDB" id="A0A438F588"/>